<feature type="compositionally biased region" description="Low complexity" evidence="1">
    <location>
        <begin position="1917"/>
        <end position="1927"/>
    </location>
</feature>
<feature type="compositionally biased region" description="Basic and acidic residues" evidence="1">
    <location>
        <begin position="1735"/>
        <end position="1754"/>
    </location>
</feature>
<proteinExistence type="predicted"/>
<feature type="compositionally biased region" description="Polar residues" evidence="1">
    <location>
        <begin position="2143"/>
        <end position="2154"/>
    </location>
</feature>
<evidence type="ECO:0000256" key="2">
    <source>
        <dbReference type="SAM" id="SignalP"/>
    </source>
</evidence>
<feature type="compositionally biased region" description="Polar residues" evidence="1">
    <location>
        <begin position="1286"/>
        <end position="1297"/>
    </location>
</feature>
<feature type="region of interest" description="Disordered" evidence="1">
    <location>
        <begin position="1627"/>
        <end position="1653"/>
    </location>
</feature>
<feature type="compositionally biased region" description="Polar residues" evidence="1">
    <location>
        <begin position="1526"/>
        <end position="1547"/>
    </location>
</feature>
<feature type="compositionally biased region" description="Polar residues" evidence="1">
    <location>
        <begin position="674"/>
        <end position="696"/>
    </location>
</feature>
<reference evidence="3" key="1">
    <citation type="submission" date="2021-01" db="EMBL/GenBank/DDBJ databases">
        <authorList>
            <person name="Corre E."/>
            <person name="Pelletier E."/>
            <person name="Niang G."/>
            <person name="Scheremetjew M."/>
            <person name="Finn R."/>
            <person name="Kale V."/>
            <person name="Holt S."/>
            <person name="Cochrane G."/>
            <person name="Meng A."/>
            <person name="Brown T."/>
            <person name="Cohen L."/>
        </authorList>
    </citation>
    <scope>NUCLEOTIDE SEQUENCE</scope>
    <source>
        <strain evidence="3">CCMP127</strain>
    </source>
</reference>
<dbReference type="EMBL" id="HBIM01015186">
    <property type="protein sequence ID" value="CAE0414815.1"/>
    <property type="molecule type" value="Transcribed_RNA"/>
</dbReference>
<feature type="compositionally biased region" description="Polar residues" evidence="1">
    <location>
        <begin position="792"/>
        <end position="819"/>
    </location>
</feature>
<feature type="compositionally biased region" description="Polar residues" evidence="1">
    <location>
        <begin position="1693"/>
        <end position="1708"/>
    </location>
</feature>
<evidence type="ECO:0000313" key="3">
    <source>
        <dbReference type="EMBL" id="CAE0414815.1"/>
    </source>
</evidence>
<evidence type="ECO:0000256" key="1">
    <source>
        <dbReference type="SAM" id="MobiDB-lite"/>
    </source>
</evidence>
<feature type="compositionally biased region" description="Polar residues" evidence="1">
    <location>
        <begin position="518"/>
        <end position="567"/>
    </location>
</feature>
<feature type="region of interest" description="Disordered" evidence="1">
    <location>
        <begin position="495"/>
        <end position="1512"/>
    </location>
</feature>
<feature type="compositionally biased region" description="Polar residues" evidence="1">
    <location>
        <begin position="1022"/>
        <end position="1032"/>
    </location>
</feature>
<feature type="region of interest" description="Disordered" evidence="1">
    <location>
        <begin position="23"/>
        <end position="45"/>
    </location>
</feature>
<feature type="signal peptide" evidence="2">
    <location>
        <begin position="1"/>
        <end position="22"/>
    </location>
</feature>
<feature type="compositionally biased region" description="Basic and acidic residues" evidence="1">
    <location>
        <begin position="2294"/>
        <end position="2311"/>
    </location>
</feature>
<feature type="region of interest" description="Disordered" evidence="1">
    <location>
        <begin position="2178"/>
        <end position="2205"/>
    </location>
</feature>
<name>A0A7S3L8W5_9STRA</name>
<feature type="compositionally biased region" description="Polar residues" evidence="1">
    <location>
        <begin position="2283"/>
        <end position="2293"/>
    </location>
</feature>
<feature type="compositionally biased region" description="Polar residues" evidence="1">
    <location>
        <begin position="1493"/>
        <end position="1512"/>
    </location>
</feature>
<feature type="compositionally biased region" description="Polar residues" evidence="1">
    <location>
        <begin position="576"/>
        <end position="623"/>
    </location>
</feature>
<feature type="compositionally biased region" description="Basic and acidic residues" evidence="1">
    <location>
        <begin position="1107"/>
        <end position="1122"/>
    </location>
</feature>
<feature type="compositionally biased region" description="Polar residues" evidence="1">
    <location>
        <begin position="721"/>
        <end position="745"/>
    </location>
</feature>
<keyword evidence="2" id="KW-0732">Signal</keyword>
<feature type="region of interest" description="Disordered" evidence="1">
    <location>
        <begin position="2258"/>
        <end position="2311"/>
    </location>
</feature>
<feature type="compositionally biased region" description="Basic and acidic residues" evidence="1">
    <location>
        <begin position="1170"/>
        <end position="1182"/>
    </location>
</feature>
<organism evidence="3">
    <name type="scientific">Amphora coffeiformis</name>
    <dbReference type="NCBI Taxonomy" id="265554"/>
    <lineage>
        <taxon>Eukaryota</taxon>
        <taxon>Sar</taxon>
        <taxon>Stramenopiles</taxon>
        <taxon>Ochrophyta</taxon>
        <taxon>Bacillariophyta</taxon>
        <taxon>Bacillariophyceae</taxon>
        <taxon>Bacillariophycidae</taxon>
        <taxon>Thalassiophysales</taxon>
        <taxon>Catenulaceae</taxon>
        <taxon>Amphora</taxon>
    </lineage>
</organism>
<feature type="compositionally biased region" description="Polar residues" evidence="1">
    <location>
        <begin position="1865"/>
        <end position="1909"/>
    </location>
</feature>
<accession>A0A7S3L8W5</accession>
<gene>
    <name evidence="3" type="ORF">ACOF00016_LOCUS11999</name>
</gene>
<feature type="compositionally biased region" description="Polar residues" evidence="1">
    <location>
        <begin position="1778"/>
        <end position="1803"/>
    </location>
</feature>
<feature type="compositionally biased region" description="Basic and acidic residues" evidence="1">
    <location>
        <begin position="928"/>
        <end position="942"/>
    </location>
</feature>
<feature type="compositionally biased region" description="Polar residues" evidence="1">
    <location>
        <begin position="1377"/>
        <end position="1388"/>
    </location>
</feature>
<feature type="region of interest" description="Disordered" evidence="1">
    <location>
        <begin position="277"/>
        <end position="305"/>
    </location>
</feature>
<feature type="compositionally biased region" description="Low complexity" evidence="1">
    <location>
        <begin position="1443"/>
        <end position="1459"/>
    </location>
</feature>
<feature type="compositionally biased region" description="Polar residues" evidence="1">
    <location>
        <begin position="1466"/>
        <end position="1481"/>
    </location>
</feature>
<feature type="compositionally biased region" description="Polar residues" evidence="1">
    <location>
        <begin position="648"/>
        <end position="666"/>
    </location>
</feature>
<feature type="compositionally biased region" description="Basic and acidic residues" evidence="1">
    <location>
        <begin position="773"/>
        <end position="783"/>
    </location>
</feature>
<feature type="region of interest" description="Disordered" evidence="1">
    <location>
        <begin position="1670"/>
        <end position="2166"/>
    </location>
</feature>
<sequence>MLVMKTLLSLLCLSFQASSVNSFSSSTAAPRGATVTSTRGQHHSHVRFSKRAMARGSPLWVSQMPGSNSFNNYDEEQGGDPTMQMLKQNQMRAKRLMTQGRLIRDQIEESPFKMSFIWLSDQLIALTSHLRDRYEVLQYYALRREEDRLELTPRNIELFEWVESELAEVESQLEDYGRLVASTLRASPDDDTLQAELRELSMLSQDIQEHVGDQLPSERDVKYQQLKRAYEKAQISLGRLNQLRHELYAVEEALDEMEGPFFMNLENNENGVYPTMQKTATVPPPPPVTYPSDRKGSRNSETDPVSKMANTWEGLTTFPYERSQPSNMPDQDNRGIGFERSGADDTWRGPYAEPEQDIYERAMSSKAREYNPESWDNFVRFWGDFTSPKDDNGASVDRKSPGKPNKQGEKLGGDTDLPNHYEAVAEWASKQPSRTSVEQVMFQLRNQRVAMETVSTGSSTRWGDMEVARAVAFAEMVWDTLDKKFPDTIQQDITTDSRKVEEEANWSPQKSTKEWLASTENAPENVETMPSRTPQKSTFNLEESKASFSSTPGATRQINSQNSNPNDLKQRDASQIFENGKTNKPSTPQTRLNSMASTEGGTTGSVSKPTANDALKQNIQMKTDNGGGWSPGEANLETAENTERKDSSSFQTTAKSMMNSPTSFPESTKKTAAGSLSTATPGSSPPKSFSQRNSMFQEVRKINIKFPKREEAKPPAVTGMNDKSNTAQGTSNTTLNFPANSKSPQGTPPKASETSSDTTKSAPWSTISSSSSKLDKSSEESSDRTVSFGGTVPQSGQNSGNDTNPPTFRTPWNSLGNQSKVEKKDTWSTQTTGIGASTPWGSPGGPPAKMEKNSPEEESSVKPSSDRNVSLGSSRPQAGQKSGDGANPPPFSAPWSSPGNQVKPGKEGFSSQTRSKALWTSPGTPPVKLEKDSENSFKKSSDEPLGDTKQQAGQKSGDRNPPTFNMPWKSTGGQATAIDKKDTMFRQTSAASANTPWSSPGGSSEKKDSWSPQKFSKDGQAPSASSPWNSFDTAAFKTEKEPAWSPQKSIDSLKTSPTNSPWNPTGASPSKLEKKDSWSPQKTDEASANKVGNAPWNSLGTPPAKVVKKEPWSPPKDADAAGKRAAATPWPSSENSSPLVEKKASWVPPKNTESTKAAGSSMPWGSVGDKQPKTGSPEKPDNVAKSPASNSPWNSIGIPQSKTDKKDAWSPQKNTTPGAPWARKDAWSPQKNTELSNKIETNTPGTPWAKIERKDSTKAPNTQAANFPWKFSGTASPKAGSDDESSQTSAARQNRLGSSDDVSRSPQQGPTPMATGNAPWKNPVLSSSNTQNKTPWSQQKSQEDLKSKDTTSTPGGTPWAVPGSSPFKVEKKAPWSPQKTAGSATLFTGNAPWNVPGAISSAQKQGGWSPQRPKEKFSAARTSSNAPESTTGVKKPSWGPAKSTSSTTPGTNSPWNTPGMPKAKLEQTSTWETPQTNNSAGVSAKSAAPGTARGTSGSPGINPNFGVRTQQLGAEEIDVYGPVANQKMSTSSDLQQKTPWPPQQKNAPVNLPWNAGPSKTMKNAGLSETSTENSLWNSSGSSAKAENDAAQFMPKKTIEEKNERSPGIVEGFGRFTHELGVNGGVLDSSYDDIPPPKIDLSARSPGINPNFGMRTQQLGAEEIDIYGAVSKSTSSSRNDSRPQIKVSPDFGRFSQQLGAQEMGPSQSFAGKRSGQPKQPGGAFTSDQGRFSPQLGDKDIGPRRGMPMKREEVPTKAEGGFSTSRGGGWFPKQEDSAFSRDQGNVPPQYSNEETGLSQPPFQSTKKQEPPSEARGAFSTGQAGKSPRFGEMEMEQDQRAPTNKQEQPKITDNGFSSGPGGFPSLSQRGVNQNPAPPQMQRQGSQHQSASRQDQPSQPGDASAPGQNSFQTPYSRRQRPSSNSQQQPSQAGGAFTSDQGRFTPMGPGQREQMSRPQRSRQPRGAFTSDQGRFSPHLVEDDIGPKKRAPPRRLDPIGGETWDTPGRGSAWSQSSASVPPPQGNILSPDQRERDWGANDGPRPTELYRGRTQRVASSAAAGKSRWGRMENEKAMFMTNTPAPWETTTAQPPKPQQMRDPSSGNSPANAGGFSGSEEKSFPSDTQDFGTRNYADQPKKVHRYRPPTQPMAQGYSQSGAASNPPRGYTPLAPDTLVKEWGIQGASGSRGLYDSRSNNVAASAASGRSRWGAMENQRASYLAGTENVVPRPPDDVFDLRTRNAGGEPRLTNDHMEYHTGRRASGADDYFARSNQSFGSPEAENRFRSAEWNHQASDWSNDNPDHARIGEDINEDERWY</sequence>
<feature type="compositionally biased region" description="Polar residues" evidence="1">
    <location>
        <begin position="1187"/>
        <end position="1201"/>
    </location>
</feature>
<feature type="compositionally biased region" description="Polar residues" evidence="1">
    <location>
        <begin position="1324"/>
        <end position="1340"/>
    </location>
</feature>
<feature type="compositionally biased region" description="Polar residues" evidence="1">
    <location>
        <begin position="985"/>
        <end position="1002"/>
    </location>
</feature>
<feature type="compositionally biased region" description="Polar residues" evidence="1">
    <location>
        <begin position="2093"/>
        <end position="2102"/>
    </location>
</feature>
<feature type="compositionally biased region" description="Polar residues" evidence="1">
    <location>
        <begin position="1046"/>
        <end position="1068"/>
    </location>
</feature>
<feature type="compositionally biased region" description="Polar residues" evidence="1">
    <location>
        <begin position="1420"/>
        <end position="1432"/>
    </location>
</feature>
<feature type="compositionally biased region" description="Basic and acidic residues" evidence="1">
    <location>
        <begin position="1071"/>
        <end position="1087"/>
    </location>
</feature>
<feature type="compositionally biased region" description="Low complexity" evidence="1">
    <location>
        <begin position="2187"/>
        <end position="2205"/>
    </location>
</feature>
<feature type="region of interest" description="Disordered" evidence="1">
    <location>
        <begin position="1526"/>
        <end position="1605"/>
    </location>
</feature>
<feature type="compositionally biased region" description="Polar residues" evidence="1">
    <location>
        <begin position="1566"/>
        <end position="1584"/>
    </location>
</feature>
<feature type="chain" id="PRO_5031154102" evidence="2">
    <location>
        <begin position="23"/>
        <end position="2311"/>
    </location>
</feature>
<feature type="compositionally biased region" description="Polar residues" evidence="1">
    <location>
        <begin position="2072"/>
        <end position="2085"/>
    </location>
</feature>
<feature type="compositionally biased region" description="Polar residues" evidence="1">
    <location>
        <begin position="1229"/>
        <end position="1245"/>
    </location>
</feature>
<feature type="region of interest" description="Disordered" evidence="1">
    <location>
        <begin position="389"/>
        <end position="417"/>
    </location>
</feature>
<protein>
    <submittedName>
        <fullName evidence="3">Uncharacterized protein</fullName>
    </submittedName>
</protein>
<feature type="compositionally biased region" description="Polar residues" evidence="1">
    <location>
        <begin position="752"/>
        <end position="767"/>
    </location>
</feature>
<feature type="compositionally biased region" description="Basic and acidic residues" evidence="1">
    <location>
        <begin position="292"/>
        <end position="301"/>
    </location>
</feature>
<feature type="compositionally biased region" description="Polar residues" evidence="1">
    <location>
        <begin position="866"/>
        <end position="880"/>
    </location>
</feature>
<feature type="compositionally biased region" description="Polar residues" evidence="1">
    <location>
        <begin position="1837"/>
        <end position="1848"/>
    </location>
</feature>